<dbReference type="SUPFAM" id="SSF53335">
    <property type="entry name" value="S-adenosyl-L-methionine-dependent methyltransferases"/>
    <property type="match status" value="1"/>
</dbReference>
<comment type="similarity">
    <text evidence="1 8">Belongs to the N(4)/N(6)-methyltransferase family.</text>
</comment>
<evidence type="ECO:0000256" key="1">
    <source>
        <dbReference type="ARBA" id="ARBA00006594"/>
    </source>
</evidence>
<dbReference type="Pfam" id="PF01555">
    <property type="entry name" value="N6_N4_Mtase"/>
    <property type="match status" value="1"/>
</dbReference>
<keyword evidence="5" id="KW-0235">DNA replication</keyword>
<dbReference type="GO" id="GO:0009007">
    <property type="term" value="F:site-specific DNA-methyltransferase (adenine-specific) activity"/>
    <property type="evidence" value="ECO:0007669"/>
    <property type="project" value="UniProtKB-EC"/>
</dbReference>
<evidence type="ECO:0000256" key="3">
    <source>
        <dbReference type="ARBA" id="ARBA00022679"/>
    </source>
</evidence>
<dbReference type="InterPro" id="IPR040843">
    <property type="entry name" value="RAMA"/>
</dbReference>
<evidence type="ECO:0000259" key="11">
    <source>
        <dbReference type="Pfam" id="PF18755"/>
    </source>
</evidence>
<dbReference type="InterPro" id="IPR002941">
    <property type="entry name" value="DNA_methylase_N4/N6"/>
</dbReference>
<proteinExistence type="inferred from homology"/>
<comment type="catalytic activity">
    <reaction evidence="7">
        <text>a 2'-deoxyadenosine in DNA + S-adenosyl-L-methionine = an N(6)-methyl-2'-deoxyadenosine in DNA + S-adenosyl-L-homocysteine + H(+)</text>
        <dbReference type="Rhea" id="RHEA:15197"/>
        <dbReference type="Rhea" id="RHEA-COMP:12418"/>
        <dbReference type="Rhea" id="RHEA-COMP:12419"/>
        <dbReference type="ChEBI" id="CHEBI:15378"/>
        <dbReference type="ChEBI" id="CHEBI:57856"/>
        <dbReference type="ChEBI" id="CHEBI:59789"/>
        <dbReference type="ChEBI" id="CHEBI:90615"/>
        <dbReference type="ChEBI" id="CHEBI:90616"/>
        <dbReference type="EC" id="2.1.1.72"/>
    </reaction>
</comment>
<organism evidence="12 13">
    <name type="scientific">Methylobacterium gossipiicola</name>
    <dbReference type="NCBI Taxonomy" id="582675"/>
    <lineage>
        <taxon>Bacteria</taxon>
        <taxon>Pseudomonadati</taxon>
        <taxon>Pseudomonadota</taxon>
        <taxon>Alphaproteobacteria</taxon>
        <taxon>Hyphomicrobiales</taxon>
        <taxon>Methylobacteriaceae</taxon>
        <taxon>Methylobacterium</taxon>
    </lineage>
</organism>
<dbReference type="GO" id="GO:0003677">
    <property type="term" value="F:DNA binding"/>
    <property type="evidence" value="ECO:0007669"/>
    <property type="project" value="UniProtKB-KW"/>
</dbReference>
<keyword evidence="13" id="KW-1185">Reference proteome</keyword>
<reference evidence="13" key="1">
    <citation type="submission" date="2016-10" db="EMBL/GenBank/DDBJ databases">
        <authorList>
            <person name="Varghese N."/>
            <person name="Submissions S."/>
        </authorList>
    </citation>
    <scope>NUCLEOTIDE SEQUENCE [LARGE SCALE GENOMIC DNA]</scope>
    <source>
        <strain evidence="13">Gh-105</strain>
    </source>
</reference>
<dbReference type="PANTHER" id="PTHR13370">
    <property type="entry name" value="RNA METHYLASE-RELATED"/>
    <property type="match status" value="1"/>
</dbReference>
<feature type="domain" description="DNA methylase N-4/N-6" evidence="10">
    <location>
        <begin position="60"/>
        <end position="282"/>
    </location>
</feature>
<dbReference type="GO" id="GO:0005737">
    <property type="term" value="C:cytoplasm"/>
    <property type="evidence" value="ECO:0007669"/>
    <property type="project" value="TreeGrafter"/>
</dbReference>
<evidence type="ECO:0000256" key="8">
    <source>
        <dbReference type="RuleBase" id="RU362026"/>
    </source>
</evidence>
<protein>
    <recommendedName>
        <fullName evidence="8">Methyltransferase</fullName>
        <ecNumber evidence="8">2.1.1.-</ecNumber>
    </recommendedName>
</protein>
<dbReference type="EMBL" id="FOPM01000010">
    <property type="protein sequence ID" value="SFG75981.1"/>
    <property type="molecule type" value="Genomic_DNA"/>
</dbReference>
<feature type="region of interest" description="Disordered" evidence="9">
    <location>
        <begin position="1"/>
        <end position="28"/>
    </location>
</feature>
<dbReference type="GO" id="GO:0006260">
    <property type="term" value="P:DNA replication"/>
    <property type="evidence" value="ECO:0007669"/>
    <property type="project" value="UniProtKB-KW"/>
</dbReference>
<sequence length="397" mass="42985">MASLRTAVAGTAARKSVSRPGRPVSAPRMGLVPAASRLPLDEILVGDCIDAMNALPAGSVDCVFADPPYNLQLGEGSLLRPDQSRVDAVDDAWDQFSSFAQYDAFTRAWLTAARRVMKPNATLWVIGSYHNIFRVGGALQDLGFWILNDIVWRKANPMPNFRGKRFTNAHETLIWASRSAESKGYTFHYEALKGGNDDVQMRSDWFIPLCTGDERLKGADGQKVHPTQKPEALLARTILSATNPGDVILDPFFGTGTTGAVAKRLGRRFIGIERETVYADAARARIDSIEPLSQAALMVAPTKRAEPRVAFLSVLEAGHIRAGEILTDARGRHSAVVRPDGTLMVGPASGSIHKIGALVQGLPACNGWDFWHATRDGKPVVIDVFRGLMRAAMGSAA</sequence>
<dbReference type="PRINTS" id="PR00508">
    <property type="entry name" value="S21N4MTFRASE"/>
</dbReference>
<evidence type="ECO:0000256" key="7">
    <source>
        <dbReference type="ARBA" id="ARBA00047942"/>
    </source>
</evidence>
<name>A0A1I2UMH4_9HYPH</name>
<keyword evidence="4" id="KW-0949">S-adenosyl-L-methionine</keyword>
<dbReference type="PROSITE" id="PS00092">
    <property type="entry name" value="N6_MTASE"/>
    <property type="match status" value="1"/>
</dbReference>
<evidence type="ECO:0000256" key="4">
    <source>
        <dbReference type="ARBA" id="ARBA00022691"/>
    </source>
</evidence>
<accession>A0A1I2UMH4</accession>
<dbReference type="STRING" id="582675.SAMN05192565_11056"/>
<dbReference type="InterPro" id="IPR029063">
    <property type="entry name" value="SAM-dependent_MTases_sf"/>
</dbReference>
<keyword evidence="2 12" id="KW-0489">Methyltransferase</keyword>
<dbReference type="Pfam" id="PF18755">
    <property type="entry name" value="RAMA"/>
    <property type="match status" value="1"/>
</dbReference>
<feature type="domain" description="RAMA" evidence="11">
    <location>
        <begin position="298"/>
        <end position="379"/>
    </location>
</feature>
<dbReference type="Gene3D" id="3.40.50.150">
    <property type="entry name" value="Vaccinia Virus protein VP39"/>
    <property type="match status" value="1"/>
</dbReference>
<dbReference type="InterPro" id="IPR001091">
    <property type="entry name" value="RM_Methyltransferase"/>
</dbReference>
<keyword evidence="6" id="KW-0238">DNA-binding</keyword>
<evidence type="ECO:0000256" key="5">
    <source>
        <dbReference type="ARBA" id="ARBA00022705"/>
    </source>
</evidence>
<dbReference type="GO" id="GO:0032259">
    <property type="term" value="P:methylation"/>
    <property type="evidence" value="ECO:0007669"/>
    <property type="project" value="UniProtKB-KW"/>
</dbReference>
<evidence type="ECO:0000259" key="10">
    <source>
        <dbReference type="Pfam" id="PF01555"/>
    </source>
</evidence>
<dbReference type="InterPro" id="IPR002052">
    <property type="entry name" value="DNA_methylase_N6_adenine_CS"/>
</dbReference>
<evidence type="ECO:0000313" key="13">
    <source>
        <dbReference type="Proteomes" id="UP000199229"/>
    </source>
</evidence>
<dbReference type="Proteomes" id="UP000199229">
    <property type="component" value="Unassembled WGS sequence"/>
</dbReference>
<evidence type="ECO:0000256" key="6">
    <source>
        <dbReference type="ARBA" id="ARBA00023125"/>
    </source>
</evidence>
<evidence type="ECO:0000256" key="9">
    <source>
        <dbReference type="SAM" id="MobiDB-lite"/>
    </source>
</evidence>
<keyword evidence="3" id="KW-0808">Transferase</keyword>
<dbReference type="GO" id="GO:0008170">
    <property type="term" value="F:N-methyltransferase activity"/>
    <property type="evidence" value="ECO:0007669"/>
    <property type="project" value="InterPro"/>
</dbReference>
<dbReference type="FunFam" id="3.40.50.150:FF:000276">
    <property type="entry name" value="Methyltransferase"/>
    <property type="match status" value="1"/>
</dbReference>
<evidence type="ECO:0000313" key="12">
    <source>
        <dbReference type="EMBL" id="SFG75981.1"/>
    </source>
</evidence>
<dbReference type="PANTHER" id="PTHR13370:SF3">
    <property type="entry name" value="TRNA (GUANINE(10)-N2)-METHYLTRANSFERASE HOMOLOG"/>
    <property type="match status" value="1"/>
</dbReference>
<evidence type="ECO:0000256" key="2">
    <source>
        <dbReference type="ARBA" id="ARBA00022603"/>
    </source>
</evidence>
<dbReference type="AlphaFoldDB" id="A0A1I2UMH4"/>
<gene>
    <name evidence="12" type="ORF">SAMN05192565_11056</name>
</gene>
<dbReference type="EC" id="2.1.1.-" evidence="8"/>